<accession>S0NR56</accession>
<keyword evidence="1" id="KW-0805">Transcription regulation</keyword>
<feature type="domain" description="Mga helix-turn-helix" evidence="3">
    <location>
        <begin position="91"/>
        <end position="168"/>
    </location>
</feature>
<sequence length="264" mass="31701">MDYQIYNLLEKKHKILCRMIDVLHLESSATDVHTLSQYLELNERSVQRYIHDLEELIDNFNTAFSAQLKLEYAKFKGVNLEFNGYTPYTLKNYLLENDITIMIFLDLIFDRVHSIQSYAREQYISESLVRSTIKRINQFAQEFNVQVKTKEPFFNGEEVNIRLCFFIFLWSLYKDRDWPFQFIAETKIYDSIDTFSTEADLYFSTIHKKQIAYLLAINILRFHKKYFIAKDPLWDDYINIIEFAGEKTHYFNGGMIARRRTVRM</sequence>
<evidence type="ECO:0000313" key="5">
    <source>
        <dbReference type="Proteomes" id="UP000015961"/>
    </source>
</evidence>
<dbReference type="AlphaFoldDB" id="S0NR56"/>
<protein>
    <recommendedName>
        <fullName evidence="3">Mga helix-turn-helix domain-containing protein</fullName>
    </recommendedName>
</protein>
<dbReference type="PANTHER" id="PTHR30185">
    <property type="entry name" value="CRYPTIC BETA-GLUCOSIDE BGL OPERON ANTITERMINATOR"/>
    <property type="match status" value="1"/>
</dbReference>
<evidence type="ECO:0000313" key="4">
    <source>
        <dbReference type="EMBL" id="EOT83962.1"/>
    </source>
</evidence>
<dbReference type="STRING" id="1140003.OMY_00991"/>
<dbReference type="InterPro" id="IPR050661">
    <property type="entry name" value="BglG_antiterminators"/>
</dbReference>
<name>S0NR56_9ENTE</name>
<dbReference type="RefSeq" id="WP_016185443.1">
    <property type="nucleotide sequence ID" value="NZ_ASWO01000005.1"/>
</dbReference>
<dbReference type="OrthoDB" id="2365732at2"/>
<organism evidence="4 5">
    <name type="scientific">Enterococcus sulfureus ATCC 49903</name>
    <dbReference type="NCBI Taxonomy" id="1140003"/>
    <lineage>
        <taxon>Bacteria</taxon>
        <taxon>Bacillati</taxon>
        <taxon>Bacillota</taxon>
        <taxon>Bacilli</taxon>
        <taxon>Lactobacillales</taxon>
        <taxon>Enterococcaceae</taxon>
        <taxon>Enterococcus</taxon>
    </lineage>
</organism>
<keyword evidence="5" id="KW-1185">Reference proteome</keyword>
<dbReference type="EMBL" id="ASWO01000005">
    <property type="protein sequence ID" value="EOT83962.1"/>
    <property type="molecule type" value="Genomic_DNA"/>
</dbReference>
<evidence type="ECO:0000259" key="3">
    <source>
        <dbReference type="Pfam" id="PF05043"/>
    </source>
</evidence>
<comment type="caution">
    <text evidence="4">The sequence shown here is derived from an EMBL/GenBank/DDBJ whole genome shotgun (WGS) entry which is preliminary data.</text>
</comment>
<reference evidence="4 5" key="1">
    <citation type="submission" date="2013-03" db="EMBL/GenBank/DDBJ databases">
        <title>The Genome Sequence of Enterococcus sulfureus ATCC_49903 (PacBio/Illumina hybrid assembly).</title>
        <authorList>
            <consortium name="The Broad Institute Genomics Platform"/>
            <consortium name="The Broad Institute Genome Sequencing Center for Infectious Disease"/>
            <person name="Earl A."/>
            <person name="Russ C."/>
            <person name="Gilmore M."/>
            <person name="Surin D."/>
            <person name="Walker B."/>
            <person name="Young S."/>
            <person name="Zeng Q."/>
            <person name="Gargeya S."/>
            <person name="Fitzgerald M."/>
            <person name="Haas B."/>
            <person name="Abouelleil A."/>
            <person name="Allen A.W."/>
            <person name="Alvarado L."/>
            <person name="Arachchi H.M."/>
            <person name="Berlin A.M."/>
            <person name="Chapman S.B."/>
            <person name="Gainer-Dewar J."/>
            <person name="Goldberg J."/>
            <person name="Griggs A."/>
            <person name="Gujja S."/>
            <person name="Hansen M."/>
            <person name="Howarth C."/>
            <person name="Imamovic A."/>
            <person name="Ireland A."/>
            <person name="Larimer J."/>
            <person name="McCowan C."/>
            <person name="Murphy C."/>
            <person name="Pearson M."/>
            <person name="Poon T.W."/>
            <person name="Priest M."/>
            <person name="Roberts A."/>
            <person name="Saif S."/>
            <person name="Shea T."/>
            <person name="Sisk P."/>
            <person name="Sykes S."/>
            <person name="Wortman J."/>
            <person name="Nusbaum C."/>
            <person name="Birren B."/>
        </authorList>
    </citation>
    <scope>NUCLEOTIDE SEQUENCE [LARGE SCALE GENOMIC DNA]</scope>
    <source>
        <strain evidence="4 5">ATCC 49903</strain>
    </source>
</reference>
<dbReference type="Gene3D" id="1.10.10.10">
    <property type="entry name" value="Winged helix-like DNA-binding domain superfamily/Winged helix DNA-binding domain"/>
    <property type="match status" value="1"/>
</dbReference>
<dbReference type="Proteomes" id="UP000015961">
    <property type="component" value="Unassembled WGS sequence"/>
</dbReference>
<gene>
    <name evidence="4" type="ORF">I573_01687</name>
</gene>
<dbReference type="Pfam" id="PF05043">
    <property type="entry name" value="Mga"/>
    <property type="match status" value="1"/>
</dbReference>
<dbReference type="PATRIC" id="fig|1140003.3.peg.948"/>
<proteinExistence type="predicted"/>
<evidence type="ECO:0000256" key="2">
    <source>
        <dbReference type="ARBA" id="ARBA00023163"/>
    </source>
</evidence>
<keyword evidence="2" id="KW-0804">Transcription</keyword>
<dbReference type="eggNOG" id="COG3711">
    <property type="taxonomic scope" value="Bacteria"/>
</dbReference>
<evidence type="ECO:0000256" key="1">
    <source>
        <dbReference type="ARBA" id="ARBA00023015"/>
    </source>
</evidence>
<dbReference type="PANTHER" id="PTHR30185:SF13">
    <property type="entry name" value="LICABCH OPERON REGULATOR-RELATED"/>
    <property type="match status" value="1"/>
</dbReference>
<dbReference type="InterPro" id="IPR036388">
    <property type="entry name" value="WH-like_DNA-bd_sf"/>
</dbReference>
<dbReference type="InterPro" id="IPR007737">
    <property type="entry name" value="Mga_HTH"/>
</dbReference>